<dbReference type="RefSeq" id="WP_053551843.1">
    <property type="nucleotide sequence ID" value="NZ_CP010802.1"/>
</dbReference>
<evidence type="ECO:0000259" key="1">
    <source>
        <dbReference type="Pfam" id="PF01243"/>
    </source>
</evidence>
<dbReference type="Proteomes" id="UP000057158">
    <property type="component" value="Chromosome"/>
</dbReference>
<evidence type="ECO:0000313" key="2">
    <source>
        <dbReference type="EMBL" id="ALC17865.1"/>
    </source>
</evidence>
<dbReference type="PATRIC" id="fig|1603606.3.peg.3385"/>
<proteinExistence type="predicted"/>
<dbReference type="InterPro" id="IPR012349">
    <property type="entry name" value="Split_barrel_FMN-bd"/>
</dbReference>
<organism evidence="2 3">
    <name type="scientific">Desulfuromonas soudanensis</name>
    <dbReference type="NCBI Taxonomy" id="1603606"/>
    <lineage>
        <taxon>Bacteria</taxon>
        <taxon>Pseudomonadati</taxon>
        <taxon>Thermodesulfobacteriota</taxon>
        <taxon>Desulfuromonadia</taxon>
        <taxon>Desulfuromonadales</taxon>
        <taxon>Desulfuromonadaceae</taxon>
        <taxon>Desulfuromonas</taxon>
    </lineage>
</organism>
<sequence length="134" mass="14551">MIPERIRQFLEENGCAFVASADGSGQPHLAAGHGLRFSDDEHLLFEAWFCRKTLANVAANPRVALLCVDPACGTGYQLVGEVVAAADTAILNGYVPPLEPRGLPQVQSRLEIRISEVMEFSTIAHSDRSLIPHL</sequence>
<dbReference type="SUPFAM" id="SSF50475">
    <property type="entry name" value="FMN-binding split barrel"/>
    <property type="match status" value="1"/>
</dbReference>
<dbReference type="PANTHER" id="PTHR40660:SF1">
    <property type="entry name" value="5'-PHOSPHATE OXIDASE PUTATIVE DOMAIN-CONTAINING PROTEIN-RELATED"/>
    <property type="match status" value="1"/>
</dbReference>
<dbReference type="STRING" id="1603606.DSOUD_3140"/>
<reference evidence="2 3" key="1">
    <citation type="submission" date="2015-07" db="EMBL/GenBank/DDBJ databases">
        <title>Isolation and Genomic Characterization of a Novel Halophilic Metal-Reducing Deltaproteobacterium from the Deep Subsurface.</title>
        <authorList>
            <person name="Badalamenti J.P."/>
            <person name="Summers Z.M."/>
            <person name="Gralnick J.A."/>
            <person name="Bond D.R."/>
        </authorList>
    </citation>
    <scope>NUCLEOTIDE SEQUENCE [LARGE SCALE GENOMIC DNA]</scope>
    <source>
        <strain evidence="2 3">WTL</strain>
    </source>
</reference>
<dbReference type="Gene3D" id="2.30.110.10">
    <property type="entry name" value="Electron Transport, Fmn-binding Protein, Chain A"/>
    <property type="match status" value="1"/>
</dbReference>
<accession>A0A0M4D378</accession>
<dbReference type="OrthoDB" id="5396341at2"/>
<feature type="domain" description="Pyridoxamine 5'-phosphate oxidase N-terminal" evidence="1">
    <location>
        <begin position="2"/>
        <end position="98"/>
    </location>
</feature>
<dbReference type="EMBL" id="CP010802">
    <property type="protein sequence ID" value="ALC17865.1"/>
    <property type="molecule type" value="Genomic_DNA"/>
</dbReference>
<dbReference type="AlphaFoldDB" id="A0A0M4D378"/>
<keyword evidence="3" id="KW-1185">Reference proteome</keyword>
<dbReference type="PANTHER" id="PTHR40660">
    <property type="entry name" value="5'-PHOSPHATE OXIDASE PUTATIVE DOMAIN-CONTAINING PROTEIN-RELATED"/>
    <property type="match status" value="1"/>
</dbReference>
<dbReference type="Pfam" id="PF01243">
    <property type="entry name" value="PNPOx_N"/>
    <property type="match status" value="1"/>
</dbReference>
<evidence type="ECO:0000313" key="3">
    <source>
        <dbReference type="Proteomes" id="UP000057158"/>
    </source>
</evidence>
<name>A0A0M4D378_9BACT</name>
<dbReference type="InterPro" id="IPR011576">
    <property type="entry name" value="Pyridox_Oxase_N"/>
</dbReference>
<protein>
    <submittedName>
        <fullName evidence="2">Pyridoxamine 5'-phosphate oxidase</fullName>
    </submittedName>
</protein>
<gene>
    <name evidence="2" type="ORF">DSOUD_3140</name>
</gene>
<dbReference type="KEGG" id="des:DSOUD_3140"/>